<dbReference type="RefSeq" id="WP_168913079.1">
    <property type="nucleotide sequence ID" value="NZ_JABACI010000004.1"/>
</dbReference>
<comment type="caution">
    <text evidence="7">The sequence shown here is derived from an EMBL/GenBank/DDBJ whole genome shotgun (WGS) entry which is preliminary data.</text>
</comment>
<dbReference type="InterPro" id="IPR027417">
    <property type="entry name" value="P-loop_NTPase"/>
</dbReference>
<dbReference type="PANTHER" id="PTHR43820">
    <property type="entry name" value="HIGH-AFFINITY BRANCHED-CHAIN AMINO ACID TRANSPORT ATP-BINDING PROTEIN LIVF"/>
    <property type="match status" value="1"/>
</dbReference>
<dbReference type="PANTHER" id="PTHR43820:SF4">
    <property type="entry name" value="HIGH-AFFINITY BRANCHED-CHAIN AMINO ACID TRANSPORT ATP-BINDING PROTEIN LIVF"/>
    <property type="match status" value="1"/>
</dbReference>
<dbReference type="Pfam" id="PF00005">
    <property type="entry name" value="ABC_tran"/>
    <property type="match status" value="1"/>
</dbReference>
<sequence>MTVGKDDSTTTQDALDVAGLSVRYGRSITALRDVNLRVGDGEVVTLMGLNGAGKSTLARAITGLLPAQGGSIAAGSIRSFGEDLAHRSPRAIVRHGVAQTLEGRRIFGGMSVSENLDMGGVTVRGAELRANREQMFELFPRLAERRDQAAGLLSGGEQQMLAVARALMSSPRLLVLDEPTLGLSPKLVTFVGDAIRAIQEAGTSVLLIEQNATMALAVADRGYVLEHGRIIHEDTAANLRSDEGLQRLLLGLGSEEVA</sequence>
<keyword evidence="5" id="KW-0029">Amino-acid transport</keyword>
<name>A0ABX1KGR7_9MICO</name>
<evidence type="ECO:0000256" key="5">
    <source>
        <dbReference type="ARBA" id="ARBA00022970"/>
    </source>
</evidence>
<dbReference type="InterPro" id="IPR052156">
    <property type="entry name" value="BCAA_Transport_ATP-bd_LivF"/>
</dbReference>
<evidence type="ECO:0000256" key="4">
    <source>
        <dbReference type="ARBA" id="ARBA00022840"/>
    </source>
</evidence>
<dbReference type="InterPro" id="IPR003439">
    <property type="entry name" value="ABC_transporter-like_ATP-bd"/>
</dbReference>
<feature type="domain" description="ABC transporter" evidence="6">
    <location>
        <begin position="15"/>
        <end position="252"/>
    </location>
</feature>
<dbReference type="GO" id="GO:0005524">
    <property type="term" value="F:ATP binding"/>
    <property type="evidence" value="ECO:0007669"/>
    <property type="project" value="UniProtKB-KW"/>
</dbReference>
<evidence type="ECO:0000256" key="1">
    <source>
        <dbReference type="ARBA" id="ARBA00005417"/>
    </source>
</evidence>
<evidence type="ECO:0000256" key="3">
    <source>
        <dbReference type="ARBA" id="ARBA00022741"/>
    </source>
</evidence>
<dbReference type="InterPro" id="IPR003593">
    <property type="entry name" value="AAA+_ATPase"/>
</dbReference>
<comment type="similarity">
    <text evidence="1">Belongs to the ABC transporter superfamily.</text>
</comment>
<dbReference type="SUPFAM" id="SSF52540">
    <property type="entry name" value="P-loop containing nucleoside triphosphate hydrolases"/>
    <property type="match status" value="1"/>
</dbReference>
<dbReference type="PROSITE" id="PS50893">
    <property type="entry name" value="ABC_TRANSPORTER_2"/>
    <property type="match status" value="1"/>
</dbReference>
<organism evidence="7 8">
    <name type="scientific">Microbacterium salsuginis</name>
    <dbReference type="NCBI Taxonomy" id="2722803"/>
    <lineage>
        <taxon>Bacteria</taxon>
        <taxon>Bacillati</taxon>
        <taxon>Actinomycetota</taxon>
        <taxon>Actinomycetes</taxon>
        <taxon>Micrococcales</taxon>
        <taxon>Microbacteriaceae</taxon>
        <taxon>Microbacterium</taxon>
    </lineage>
</organism>
<keyword evidence="3" id="KW-0547">Nucleotide-binding</keyword>
<keyword evidence="2" id="KW-0813">Transport</keyword>
<evidence type="ECO:0000313" key="7">
    <source>
        <dbReference type="EMBL" id="NLP84576.1"/>
    </source>
</evidence>
<dbReference type="EMBL" id="JABACI010000004">
    <property type="protein sequence ID" value="NLP84576.1"/>
    <property type="molecule type" value="Genomic_DNA"/>
</dbReference>
<dbReference type="CDD" id="cd03224">
    <property type="entry name" value="ABC_TM1139_LivF_branched"/>
    <property type="match status" value="1"/>
</dbReference>
<keyword evidence="4 7" id="KW-0067">ATP-binding</keyword>
<proteinExistence type="inferred from homology"/>
<reference evidence="7 8" key="1">
    <citation type="submission" date="2020-04" db="EMBL/GenBank/DDBJ databases">
        <title>CFH 90308 Microbacterium sp.</title>
        <authorList>
            <person name="Nie G."/>
            <person name="Ming H."/>
            <person name="Xia T."/>
        </authorList>
    </citation>
    <scope>NUCLEOTIDE SEQUENCE [LARGE SCALE GENOMIC DNA]</scope>
    <source>
        <strain evidence="7 8">CFH 90308</strain>
    </source>
</reference>
<gene>
    <name evidence="7" type="ORF">HF576_12020</name>
</gene>
<evidence type="ECO:0000259" key="6">
    <source>
        <dbReference type="PROSITE" id="PS50893"/>
    </source>
</evidence>
<keyword evidence="8" id="KW-1185">Reference proteome</keyword>
<evidence type="ECO:0000256" key="2">
    <source>
        <dbReference type="ARBA" id="ARBA00022448"/>
    </source>
</evidence>
<dbReference type="Proteomes" id="UP001429745">
    <property type="component" value="Unassembled WGS sequence"/>
</dbReference>
<dbReference type="SMART" id="SM00382">
    <property type="entry name" value="AAA"/>
    <property type="match status" value="1"/>
</dbReference>
<dbReference type="Gene3D" id="3.40.50.300">
    <property type="entry name" value="P-loop containing nucleotide triphosphate hydrolases"/>
    <property type="match status" value="1"/>
</dbReference>
<protein>
    <submittedName>
        <fullName evidence="7">ABC transporter ATP-binding protein</fullName>
    </submittedName>
</protein>
<accession>A0ABX1KGR7</accession>
<dbReference type="PROSITE" id="PS00211">
    <property type="entry name" value="ABC_TRANSPORTER_1"/>
    <property type="match status" value="1"/>
</dbReference>
<evidence type="ECO:0000313" key="8">
    <source>
        <dbReference type="Proteomes" id="UP001429745"/>
    </source>
</evidence>
<dbReference type="InterPro" id="IPR017871">
    <property type="entry name" value="ABC_transporter-like_CS"/>
</dbReference>